<dbReference type="Proteomes" id="UP001189429">
    <property type="component" value="Unassembled WGS sequence"/>
</dbReference>
<dbReference type="EMBL" id="CAUYUJ010021653">
    <property type="protein sequence ID" value="CAK0906177.1"/>
    <property type="molecule type" value="Genomic_DNA"/>
</dbReference>
<comment type="caution">
    <text evidence="1">The sequence shown here is derived from an EMBL/GenBank/DDBJ whole genome shotgun (WGS) entry which is preliminary data.</text>
</comment>
<keyword evidence="2" id="KW-1185">Reference proteome</keyword>
<gene>
    <name evidence="1" type="ORF">PCOR1329_LOCUS81595</name>
</gene>
<name>A0ABN9Y158_9DINO</name>
<evidence type="ECO:0000313" key="2">
    <source>
        <dbReference type="Proteomes" id="UP001189429"/>
    </source>
</evidence>
<reference evidence="1" key="1">
    <citation type="submission" date="2023-10" db="EMBL/GenBank/DDBJ databases">
        <authorList>
            <person name="Chen Y."/>
            <person name="Shah S."/>
            <person name="Dougan E. K."/>
            <person name="Thang M."/>
            <person name="Chan C."/>
        </authorList>
    </citation>
    <scope>NUCLEOTIDE SEQUENCE [LARGE SCALE GENOMIC DNA]</scope>
</reference>
<protein>
    <submittedName>
        <fullName evidence="1">Uncharacterized protein</fullName>
    </submittedName>
</protein>
<feature type="non-terminal residue" evidence="1">
    <location>
        <position position="118"/>
    </location>
</feature>
<evidence type="ECO:0000313" key="1">
    <source>
        <dbReference type="EMBL" id="CAK0906177.1"/>
    </source>
</evidence>
<feature type="non-terminal residue" evidence="1">
    <location>
        <position position="1"/>
    </location>
</feature>
<sequence>LALLLQCQRRVCASVWASYQLQPLASGTCLAPLPGHAAVQERAGLKRRGREPDRKAALFQVRGTFRAEHAEPCSPVCRWTCDNPVCEAVCAPVCEPPRCETRCKPFDTSQCHDECSRP</sequence>
<proteinExistence type="predicted"/>
<accession>A0ABN9Y158</accession>
<organism evidence="1 2">
    <name type="scientific">Prorocentrum cordatum</name>
    <dbReference type="NCBI Taxonomy" id="2364126"/>
    <lineage>
        <taxon>Eukaryota</taxon>
        <taxon>Sar</taxon>
        <taxon>Alveolata</taxon>
        <taxon>Dinophyceae</taxon>
        <taxon>Prorocentrales</taxon>
        <taxon>Prorocentraceae</taxon>
        <taxon>Prorocentrum</taxon>
    </lineage>
</organism>